<dbReference type="Pfam" id="PF13499">
    <property type="entry name" value="EF-hand_7"/>
    <property type="match status" value="2"/>
</dbReference>
<dbReference type="STRING" id="337451.A0A3S3Q719"/>
<keyword evidence="3" id="KW-0677">Repeat</keyword>
<feature type="domain" description="EF-hand" evidence="5">
    <location>
        <begin position="104"/>
        <end position="139"/>
    </location>
</feature>
<comment type="function">
    <text evidence="1">Potential calcium sensor.</text>
</comment>
<dbReference type="InterPro" id="IPR039647">
    <property type="entry name" value="EF_hand_pair_protein_CML-like"/>
</dbReference>
<dbReference type="InterPro" id="IPR011992">
    <property type="entry name" value="EF-hand-dom_pair"/>
</dbReference>
<protein>
    <submittedName>
        <fullName evidence="6">EF-hand domain-containing protein</fullName>
    </submittedName>
</protein>
<evidence type="ECO:0000256" key="2">
    <source>
        <dbReference type="ARBA" id="ARBA00022723"/>
    </source>
</evidence>
<feature type="domain" description="EF-hand" evidence="5">
    <location>
        <begin position="23"/>
        <end position="58"/>
    </location>
</feature>
<keyword evidence="2" id="KW-0479">Metal-binding</keyword>
<reference evidence="6 7" key="1">
    <citation type="journal article" date="2019" name="Nat. Plants">
        <title>Stout camphor tree genome fills gaps in understanding of flowering plant genome evolution.</title>
        <authorList>
            <person name="Chaw S.M."/>
            <person name="Liu Y.C."/>
            <person name="Wu Y.W."/>
            <person name="Wang H.Y."/>
            <person name="Lin C.I."/>
            <person name="Wu C.S."/>
            <person name="Ke H.M."/>
            <person name="Chang L.Y."/>
            <person name="Hsu C.Y."/>
            <person name="Yang H.T."/>
            <person name="Sudianto E."/>
            <person name="Hsu M.H."/>
            <person name="Wu K.P."/>
            <person name="Wang L.N."/>
            <person name="Leebens-Mack J.H."/>
            <person name="Tsai I.J."/>
        </authorList>
    </citation>
    <scope>NUCLEOTIDE SEQUENCE [LARGE SCALE GENOMIC DNA]</scope>
    <source>
        <strain evidence="7">cv. Chaw 1501</strain>
        <tissue evidence="6">Young leaves</tissue>
    </source>
</reference>
<accession>A0A3S3Q719</accession>
<evidence type="ECO:0000313" key="6">
    <source>
        <dbReference type="EMBL" id="RWR80546.1"/>
    </source>
</evidence>
<proteinExistence type="predicted"/>
<evidence type="ECO:0000313" key="7">
    <source>
        <dbReference type="Proteomes" id="UP000283530"/>
    </source>
</evidence>
<keyword evidence="4" id="KW-0106">Calcium</keyword>
<name>A0A3S3Q719_9MAGN</name>
<evidence type="ECO:0000259" key="5">
    <source>
        <dbReference type="PROSITE" id="PS50222"/>
    </source>
</evidence>
<dbReference type="CDD" id="cd00051">
    <property type="entry name" value="EFh"/>
    <property type="match status" value="1"/>
</dbReference>
<dbReference type="FunFam" id="1.10.238.10:FF:000089">
    <property type="entry name" value="calmodulin-like protein 3"/>
    <property type="match status" value="1"/>
</dbReference>
<organism evidence="6 7">
    <name type="scientific">Cinnamomum micranthum f. kanehirae</name>
    <dbReference type="NCBI Taxonomy" id="337451"/>
    <lineage>
        <taxon>Eukaryota</taxon>
        <taxon>Viridiplantae</taxon>
        <taxon>Streptophyta</taxon>
        <taxon>Embryophyta</taxon>
        <taxon>Tracheophyta</taxon>
        <taxon>Spermatophyta</taxon>
        <taxon>Magnoliopsida</taxon>
        <taxon>Magnoliidae</taxon>
        <taxon>Laurales</taxon>
        <taxon>Lauraceae</taxon>
        <taxon>Cinnamomum</taxon>
    </lineage>
</organism>
<dbReference type="SUPFAM" id="SSF47473">
    <property type="entry name" value="EF-hand"/>
    <property type="match status" value="1"/>
</dbReference>
<dbReference type="InterPro" id="IPR018247">
    <property type="entry name" value="EF_Hand_1_Ca_BS"/>
</dbReference>
<comment type="caution">
    <text evidence="6">The sequence shown here is derived from an EMBL/GenBank/DDBJ whole genome shotgun (WGS) entry which is preliminary data.</text>
</comment>
<dbReference type="GO" id="GO:0005509">
    <property type="term" value="F:calcium ion binding"/>
    <property type="evidence" value="ECO:0007669"/>
    <property type="project" value="InterPro"/>
</dbReference>
<sequence>MGPEPKQSLTRPSPSFRLRNPSLNSLRLRRIFDVFDSNGDGFITVHELSRALEQLGLEANPAELESTIRSYIKPGNLGLEYEDFESLHGSLGDSLFGGECDSGVDDRDLEEAFKVFDEDGDGFISAVELQSVLGKLGLKEGREIDSVRQMICSVDWNRDGQVDFYEFKEMMRRVSVSSA</sequence>
<dbReference type="SMART" id="SM00054">
    <property type="entry name" value="EFh"/>
    <property type="match status" value="3"/>
</dbReference>
<dbReference type="InterPro" id="IPR002048">
    <property type="entry name" value="EF_hand_dom"/>
</dbReference>
<gene>
    <name evidence="6" type="ORF">CKAN_00918900</name>
</gene>
<keyword evidence="7" id="KW-1185">Reference proteome</keyword>
<dbReference type="OrthoDB" id="26525at2759"/>
<dbReference type="PROSITE" id="PS50222">
    <property type="entry name" value="EF_HAND_2"/>
    <property type="match status" value="3"/>
</dbReference>
<dbReference type="PANTHER" id="PTHR10891">
    <property type="entry name" value="EF-HAND CALCIUM-BINDING DOMAIN CONTAINING PROTEIN"/>
    <property type="match status" value="1"/>
</dbReference>
<dbReference type="Gene3D" id="1.10.238.10">
    <property type="entry name" value="EF-hand"/>
    <property type="match status" value="3"/>
</dbReference>
<dbReference type="Proteomes" id="UP000283530">
    <property type="component" value="Unassembled WGS sequence"/>
</dbReference>
<evidence type="ECO:0000256" key="4">
    <source>
        <dbReference type="ARBA" id="ARBA00022837"/>
    </source>
</evidence>
<dbReference type="AlphaFoldDB" id="A0A3S3Q719"/>
<dbReference type="PROSITE" id="PS00018">
    <property type="entry name" value="EF_HAND_1"/>
    <property type="match status" value="2"/>
</dbReference>
<dbReference type="EMBL" id="QPKB01000003">
    <property type="protein sequence ID" value="RWR80546.1"/>
    <property type="molecule type" value="Genomic_DNA"/>
</dbReference>
<evidence type="ECO:0000256" key="1">
    <source>
        <dbReference type="ARBA" id="ARBA00003291"/>
    </source>
</evidence>
<feature type="domain" description="EF-hand" evidence="5">
    <location>
        <begin position="142"/>
        <end position="177"/>
    </location>
</feature>
<evidence type="ECO:0000256" key="3">
    <source>
        <dbReference type="ARBA" id="ARBA00022737"/>
    </source>
</evidence>